<dbReference type="PANTHER" id="PTHR37845">
    <property type="entry name" value="SEQUENCE ORPHAN"/>
    <property type="match status" value="1"/>
</dbReference>
<dbReference type="Proteomes" id="UP001201262">
    <property type="component" value="Unassembled WGS sequence"/>
</dbReference>
<gene>
    <name evidence="1" type="ORF">BGW36DRAFT_446658</name>
</gene>
<name>A0AAD4KSP8_9EURO</name>
<dbReference type="EMBL" id="JAJTJA010000004">
    <property type="protein sequence ID" value="KAH8700213.1"/>
    <property type="molecule type" value="Genomic_DNA"/>
</dbReference>
<evidence type="ECO:0000313" key="1">
    <source>
        <dbReference type="EMBL" id="KAH8700213.1"/>
    </source>
</evidence>
<sequence>MNYPEATRHDYRSNTLWQKLGGDLTAATFSAILVSPTVTIIDRALVEKASYHKPLPHSLRSHALAALQSPKRFIFSRPYGYNFTLYATTYFVANGSETVTKETHPSISSTVTFLCTLLVNVPLGVWKDIRFAQAFGISNHNDPARKTLLVPRRTGSAAATATFLVRDAITIYGSFQLAHRCSSVIPDSLASHPYSKIILTQMAVPVLSQLAATPFHLLGLDLYNRQYAVPWTDRFSVVWRYLPSATVIRCVRIIPAFGFGILTNMGLRSFFHSCT</sequence>
<organism evidence="1 2">
    <name type="scientific">Talaromyces proteolyticus</name>
    <dbReference type="NCBI Taxonomy" id="1131652"/>
    <lineage>
        <taxon>Eukaryota</taxon>
        <taxon>Fungi</taxon>
        <taxon>Dikarya</taxon>
        <taxon>Ascomycota</taxon>
        <taxon>Pezizomycotina</taxon>
        <taxon>Eurotiomycetes</taxon>
        <taxon>Eurotiomycetidae</taxon>
        <taxon>Eurotiales</taxon>
        <taxon>Trichocomaceae</taxon>
        <taxon>Talaromyces</taxon>
        <taxon>Talaromyces sect. Bacilispori</taxon>
    </lineage>
</organism>
<reference evidence="1" key="1">
    <citation type="submission" date="2021-12" db="EMBL/GenBank/DDBJ databases">
        <title>Convergent genome expansion in fungi linked to evolution of root-endophyte symbiosis.</title>
        <authorList>
            <consortium name="DOE Joint Genome Institute"/>
            <person name="Ke Y.-H."/>
            <person name="Bonito G."/>
            <person name="Liao H.-L."/>
            <person name="Looney B."/>
            <person name="Rojas-Flechas A."/>
            <person name="Nash J."/>
            <person name="Hameed K."/>
            <person name="Schadt C."/>
            <person name="Martin F."/>
            <person name="Crous P.W."/>
            <person name="Miettinen O."/>
            <person name="Magnuson J.K."/>
            <person name="Labbe J."/>
            <person name="Jacobson D."/>
            <person name="Doktycz M.J."/>
            <person name="Veneault-Fourrey C."/>
            <person name="Kuo A."/>
            <person name="Mondo S."/>
            <person name="Calhoun S."/>
            <person name="Riley R."/>
            <person name="Ohm R."/>
            <person name="LaButti K."/>
            <person name="Andreopoulos B."/>
            <person name="Pangilinan J."/>
            <person name="Nolan M."/>
            <person name="Tritt A."/>
            <person name="Clum A."/>
            <person name="Lipzen A."/>
            <person name="Daum C."/>
            <person name="Barry K."/>
            <person name="Grigoriev I.V."/>
            <person name="Vilgalys R."/>
        </authorList>
    </citation>
    <scope>NUCLEOTIDE SEQUENCE</scope>
    <source>
        <strain evidence="1">PMI_201</strain>
    </source>
</reference>
<dbReference type="RefSeq" id="XP_046073919.1">
    <property type="nucleotide sequence ID" value="XM_046221708.1"/>
</dbReference>
<dbReference type="PANTHER" id="PTHR37845:SF1">
    <property type="entry name" value="SEQUENCE ORPHAN"/>
    <property type="match status" value="1"/>
</dbReference>
<comment type="caution">
    <text evidence="1">The sequence shown here is derived from an EMBL/GenBank/DDBJ whole genome shotgun (WGS) entry which is preliminary data.</text>
</comment>
<accession>A0AAD4KSP8</accession>
<evidence type="ECO:0000313" key="2">
    <source>
        <dbReference type="Proteomes" id="UP001201262"/>
    </source>
</evidence>
<dbReference type="GeneID" id="70251995"/>
<dbReference type="AlphaFoldDB" id="A0AAD4KSP8"/>
<keyword evidence="2" id="KW-1185">Reference proteome</keyword>
<protein>
    <recommendedName>
        <fullName evidence="3">Sequence orphan</fullName>
    </recommendedName>
</protein>
<dbReference type="GO" id="GO:0005739">
    <property type="term" value="C:mitochondrion"/>
    <property type="evidence" value="ECO:0007669"/>
    <property type="project" value="TreeGrafter"/>
</dbReference>
<dbReference type="InterPro" id="IPR038781">
    <property type="entry name" value="C365.16-ike"/>
</dbReference>
<proteinExistence type="predicted"/>
<evidence type="ECO:0008006" key="3">
    <source>
        <dbReference type="Google" id="ProtNLM"/>
    </source>
</evidence>